<evidence type="ECO:0000256" key="1">
    <source>
        <dbReference type="SAM" id="MobiDB-lite"/>
    </source>
</evidence>
<comment type="caution">
    <text evidence="2">The sequence shown here is derived from an EMBL/GenBank/DDBJ whole genome shotgun (WGS) entry which is preliminary data.</text>
</comment>
<evidence type="ECO:0000313" key="3">
    <source>
        <dbReference type="Proteomes" id="UP000749559"/>
    </source>
</evidence>
<reference evidence="2" key="1">
    <citation type="submission" date="2022-03" db="EMBL/GenBank/DDBJ databases">
        <authorList>
            <person name="Martin C."/>
        </authorList>
    </citation>
    <scope>NUCLEOTIDE SEQUENCE</scope>
</reference>
<accession>A0A8S4NM88</accession>
<keyword evidence="3" id="KW-1185">Reference proteome</keyword>
<protein>
    <submittedName>
        <fullName evidence="2">Uncharacterized protein</fullName>
    </submittedName>
</protein>
<sequence>MAKGIKQNPKKQSTQKSVRSKMKVTNKINSVKRKKQDTSKDSTLPYGGSPGGWVVTPNPAGRKSSSQGQPGRGSSWTVTPNSVHNTPRFQVASSQGQPGGATVWGDMGLNPYGYQQLGPVTYNSNNMFGMQPSYPPPYQHGMQYPQASYIQHQAPIQQSTQPMFQHQPYMSPPGNFVNNNEYLASEQTGSMRPMLDFSSLMSLTISSSLKEKIWKHEFVELNKLVEEEDSDVEDGNPSKYLSLGVNDSKQLYIKSKSADKNTLLTPFGRRPFLDSFLFTVRNSL</sequence>
<evidence type="ECO:0000313" key="2">
    <source>
        <dbReference type="EMBL" id="CAH1782284.1"/>
    </source>
</evidence>
<feature type="compositionally biased region" description="Basic residues" evidence="1">
    <location>
        <begin position="18"/>
        <end position="35"/>
    </location>
</feature>
<gene>
    <name evidence="2" type="ORF">OFUS_LOCUS8747</name>
</gene>
<dbReference type="EMBL" id="CAIIXF020000004">
    <property type="protein sequence ID" value="CAH1782284.1"/>
    <property type="molecule type" value="Genomic_DNA"/>
</dbReference>
<dbReference type="AlphaFoldDB" id="A0A8S4NM88"/>
<feature type="compositionally biased region" description="Polar residues" evidence="1">
    <location>
        <begin position="76"/>
        <end position="96"/>
    </location>
</feature>
<organism evidence="2 3">
    <name type="scientific">Owenia fusiformis</name>
    <name type="common">Polychaete worm</name>
    <dbReference type="NCBI Taxonomy" id="6347"/>
    <lineage>
        <taxon>Eukaryota</taxon>
        <taxon>Metazoa</taxon>
        <taxon>Spiralia</taxon>
        <taxon>Lophotrochozoa</taxon>
        <taxon>Annelida</taxon>
        <taxon>Polychaeta</taxon>
        <taxon>Sedentaria</taxon>
        <taxon>Canalipalpata</taxon>
        <taxon>Sabellida</taxon>
        <taxon>Oweniida</taxon>
        <taxon>Oweniidae</taxon>
        <taxon>Owenia</taxon>
    </lineage>
</organism>
<dbReference type="Proteomes" id="UP000749559">
    <property type="component" value="Unassembled WGS sequence"/>
</dbReference>
<feature type="compositionally biased region" description="Low complexity" evidence="1">
    <location>
        <begin position="61"/>
        <end position="75"/>
    </location>
</feature>
<proteinExistence type="predicted"/>
<name>A0A8S4NM88_OWEFU</name>
<feature type="region of interest" description="Disordered" evidence="1">
    <location>
        <begin position="1"/>
        <end position="98"/>
    </location>
</feature>